<reference evidence="1 2" key="1">
    <citation type="submission" date="2017-09" db="EMBL/GenBank/DDBJ databases">
        <title>High-quality draft genome sequence of Butyrivibrio fibrisolvens INBov1, isolated from cow rumen.</title>
        <authorList>
            <person name="Rodriguez Hernaez J."/>
            <person name="Rivarola M."/>
            <person name="Paniego N."/>
            <person name="Cravero S."/>
            <person name="Ceron Cucchi M."/>
            <person name="Martinez M.C."/>
        </authorList>
    </citation>
    <scope>NUCLEOTIDE SEQUENCE [LARGE SCALE GENOMIC DNA]</scope>
    <source>
        <strain evidence="1 2">INBov1</strain>
    </source>
</reference>
<name>A0A317FWL5_BUTFI</name>
<evidence type="ECO:0000313" key="2">
    <source>
        <dbReference type="Proteomes" id="UP000245488"/>
    </source>
</evidence>
<accession>A0A317FWL5</accession>
<proteinExistence type="predicted"/>
<comment type="caution">
    <text evidence="1">The sequence shown here is derived from an EMBL/GenBank/DDBJ whole genome shotgun (WGS) entry which is preliminary data.</text>
</comment>
<gene>
    <name evidence="1" type="ORF">CPT75_02490</name>
</gene>
<dbReference type="RefSeq" id="WP_110072001.1">
    <property type="nucleotide sequence ID" value="NZ_CM009896.1"/>
</dbReference>
<dbReference type="Proteomes" id="UP000245488">
    <property type="component" value="Chromosome"/>
</dbReference>
<protein>
    <submittedName>
        <fullName evidence="1">Uncharacterized protein</fullName>
    </submittedName>
</protein>
<sequence>MISDELKERLQNEIKLLYQNYEQEGMKEYMPLIKELTNAVLPYMTSGKKEVQNIIQSIQNGVEAYKHTDMMGMADALVVVENILTF</sequence>
<organism evidence="1 2">
    <name type="scientific">Butyrivibrio fibrisolvens</name>
    <dbReference type="NCBI Taxonomy" id="831"/>
    <lineage>
        <taxon>Bacteria</taxon>
        <taxon>Bacillati</taxon>
        <taxon>Bacillota</taxon>
        <taxon>Clostridia</taxon>
        <taxon>Lachnospirales</taxon>
        <taxon>Lachnospiraceae</taxon>
        <taxon>Butyrivibrio</taxon>
    </lineage>
</organism>
<keyword evidence="2" id="KW-1185">Reference proteome</keyword>
<dbReference type="EMBL" id="NXNG01000001">
    <property type="protein sequence ID" value="PWT26064.1"/>
    <property type="molecule type" value="Genomic_DNA"/>
</dbReference>
<dbReference type="AlphaFoldDB" id="A0A317FWL5"/>
<evidence type="ECO:0000313" key="1">
    <source>
        <dbReference type="EMBL" id="PWT26064.1"/>
    </source>
</evidence>